<dbReference type="GO" id="GO:0005737">
    <property type="term" value="C:cytoplasm"/>
    <property type="evidence" value="ECO:0007669"/>
    <property type="project" value="TreeGrafter"/>
</dbReference>
<evidence type="ECO:0000256" key="3">
    <source>
        <dbReference type="PIRSR" id="PIRSR600246-3"/>
    </source>
</evidence>
<dbReference type="OrthoDB" id="77601at2759"/>
<name>A0A6J2YPM2_SITOR</name>
<evidence type="ECO:0000256" key="1">
    <source>
        <dbReference type="ARBA" id="ARBA00010872"/>
    </source>
</evidence>
<dbReference type="RefSeq" id="XP_030765987.1">
    <property type="nucleotide sequence ID" value="XM_030910127.1"/>
</dbReference>
<keyword evidence="4" id="KW-1185">Reference proteome</keyword>
<dbReference type="CDD" id="cd04514">
    <property type="entry name" value="Taspase1_like"/>
    <property type="match status" value="1"/>
</dbReference>
<reference evidence="5 6" key="1">
    <citation type="submission" date="2025-04" db="UniProtKB">
        <authorList>
            <consortium name="RefSeq"/>
        </authorList>
    </citation>
    <scope>IDENTIFICATION</scope>
    <source>
        <tissue evidence="5 6">Gonads</tissue>
    </source>
</reference>
<dbReference type="InterPro" id="IPR000246">
    <property type="entry name" value="Peptidase_T2"/>
</dbReference>
<dbReference type="InterPro" id="IPR037464">
    <property type="entry name" value="Taspase1"/>
</dbReference>
<dbReference type="InterPro" id="IPR029055">
    <property type="entry name" value="Ntn_hydrolases_N"/>
</dbReference>
<dbReference type="Pfam" id="PF01112">
    <property type="entry name" value="Asparaginase_2"/>
    <property type="match status" value="1"/>
</dbReference>
<dbReference type="AlphaFoldDB" id="A0A6J2YPM2"/>
<organism evidence="4 6">
    <name type="scientific">Sitophilus oryzae</name>
    <name type="common">Rice weevil</name>
    <name type="synonym">Curculio oryzae</name>
    <dbReference type="NCBI Taxonomy" id="7048"/>
    <lineage>
        <taxon>Eukaryota</taxon>
        <taxon>Metazoa</taxon>
        <taxon>Ecdysozoa</taxon>
        <taxon>Arthropoda</taxon>
        <taxon>Hexapoda</taxon>
        <taxon>Insecta</taxon>
        <taxon>Pterygota</taxon>
        <taxon>Neoptera</taxon>
        <taxon>Endopterygota</taxon>
        <taxon>Coleoptera</taxon>
        <taxon>Polyphaga</taxon>
        <taxon>Cucujiformia</taxon>
        <taxon>Curculionidae</taxon>
        <taxon>Dryophthorinae</taxon>
        <taxon>Sitophilus</taxon>
    </lineage>
</organism>
<feature type="site" description="Cleavage; by autolysis" evidence="3">
    <location>
        <begin position="184"/>
        <end position="185"/>
    </location>
</feature>
<dbReference type="GO" id="GO:0004298">
    <property type="term" value="F:threonine-type endopeptidase activity"/>
    <property type="evidence" value="ECO:0007669"/>
    <property type="project" value="InterPro"/>
</dbReference>
<feature type="active site" description="Nucleophile" evidence="2">
    <location>
        <position position="185"/>
    </location>
</feature>
<accession>A0A6J2YPM2</accession>
<evidence type="ECO:0000313" key="4">
    <source>
        <dbReference type="Proteomes" id="UP000504635"/>
    </source>
</evidence>
<comment type="similarity">
    <text evidence="1">Belongs to the Ntn-hydrolase family.</text>
</comment>
<dbReference type="PANTHER" id="PTHR10188:SF8">
    <property type="entry name" value="THREONINE ASPARTASE 1"/>
    <property type="match status" value="1"/>
</dbReference>
<dbReference type="PANTHER" id="PTHR10188">
    <property type="entry name" value="L-ASPARAGINASE"/>
    <property type="match status" value="1"/>
</dbReference>
<evidence type="ECO:0000313" key="5">
    <source>
        <dbReference type="RefSeq" id="XP_030765987.1"/>
    </source>
</evidence>
<dbReference type="GeneID" id="115890024"/>
<sequence length="366" mass="39325">MIAVHCGAGQYNSGTIKEYKVLSKRACKKSIAILDKGGTAIHAVREALTVLENDPSTNAGFGSNLTLEGYVECDASIMNGENLKFGACGAVRKVKNPIVLAHDIYEKQSTTLPLGLIPPQLLVGSGAYQHAKKSGIKIVKDDKLISPKALKYYKKYKRLLEHTTLKKDCADPVEFTIDYSNRNDTVGAVCIDERGHVAAGCSSGGLLLKRPGRVGQAAHYGSGVWADSCNGQDRSSVAVCTTGCGEQIMQTFLAKALADDLIKNTDCPTVSLYKSMTENFMNSRYLQQTEAPKLGGALVLKADSCSGDISLLWTHTTPYLGIGYMKKGEKAARSVISTLPRNAKEGHSVNVGGTEFCYKKPNSFSV</sequence>
<dbReference type="Proteomes" id="UP000504635">
    <property type="component" value="Unplaced"/>
</dbReference>
<dbReference type="RefSeq" id="XP_030765988.1">
    <property type="nucleotide sequence ID" value="XM_030910128.1"/>
</dbReference>
<proteinExistence type="inferred from homology"/>
<dbReference type="SUPFAM" id="SSF56235">
    <property type="entry name" value="N-terminal nucleophile aminohydrolases (Ntn hydrolases)"/>
    <property type="match status" value="1"/>
</dbReference>
<dbReference type="GO" id="GO:0051604">
    <property type="term" value="P:protein maturation"/>
    <property type="evidence" value="ECO:0007669"/>
    <property type="project" value="TreeGrafter"/>
</dbReference>
<evidence type="ECO:0000256" key="2">
    <source>
        <dbReference type="PIRSR" id="PIRSR600246-1"/>
    </source>
</evidence>
<evidence type="ECO:0000313" key="6">
    <source>
        <dbReference type="RefSeq" id="XP_030765988.1"/>
    </source>
</evidence>
<protein>
    <submittedName>
        <fullName evidence="5 6">Threonine aspartase 1</fullName>
    </submittedName>
</protein>
<gene>
    <name evidence="5 6" type="primary">LOC115890024</name>
</gene>
<dbReference type="Gene3D" id="3.60.20.30">
    <property type="entry name" value="(Glycosyl)asparaginase"/>
    <property type="match status" value="1"/>
</dbReference>
<dbReference type="KEGG" id="soy:115890024"/>